<evidence type="ECO:0000313" key="3">
    <source>
        <dbReference type="Proteomes" id="UP001597532"/>
    </source>
</evidence>
<evidence type="ECO:0000313" key="2">
    <source>
        <dbReference type="EMBL" id="MFD2791789.1"/>
    </source>
</evidence>
<keyword evidence="3" id="KW-1185">Reference proteome</keyword>
<dbReference type="Pfam" id="PF01541">
    <property type="entry name" value="GIY-YIG"/>
    <property type="match status" value="1"/>
</dbReference>
<dbReference type="SUPFAM" id="SSF82771">
    <property type="entry name" value="GIY-YIG endonuclease"/>
    <property type="match status" value="1"/>
</dbReference>
<dbReference type="Proteomes" id="UP001597532">
    <property type="component" value="Unassembled WGS sequence"/>
</dbReference>
<protein>
    <submittedName>
        <fullName evidence="2">GIY-YIG nuclease family protein</fullName>
    </submittedName>
</protein>
<reference evidence="3" key="1">
    <citation type="journal article" date="2019" name="Int. J. Syst. Evol. Microbiol.">
        <title>The Global Catalogue of Microorganisms (GCM) 10K type strain sequencing project: providing services to taxonomists for standard genome sequencing and annotation.</title>
        <authorList>
            <consortium name="The Broad Institute Genomics Platform"/>
            <consortium name="The Broad Institute Genome Sequencing Center for Infectious Disease"/>
            <person name="Wu L."/>
            <person name="Ma J."/>
        </authorList>
    </citation>
    <scope>NUCLEOTIDE SEQUENCE [LARGE SCALE GENOMIC DNA]</scope>
    <source>
        <strain evidence="3">KCTC 52924</strain>
    </source>
</reference>
<dbReference type="Gene3D" id="3.40.1440.10">
    <property type="entry name" value="GIY-YIG endonuclease"/>
    <property type="match status" value="1"/>
</dbReference>
<dbReference type="CDD" id="cd10449">
    <property type="entry name" value="GIY-YIG_SLX1_like"/>
    <property type="match status" value="1"/>
</dbReference>
<dbReference type="RefSeq" id="WP_251808658.1">
    <property type="nucleotide sequence ID" value="NZ_CP166679.1"/>
</dbReference>
<organism evidence="2 3">
    <name type="scientific">Arenibacter antarcticus</name>
    <dbReference type="NCBI Taxonomy" id="2040469"/>
    <lineage>
        <taxon>Bacteria</taxon>
        <taxon>Pseudomonadati</taxon>
        <taxon>Bacteroidota</taxon>
        <taxon>Flavobacteriia</taxon>
        <taxon>Flavobacteriales</taxon>
        <taxon>Flavobacteriaceae</taxon>
        <taxon>Arenibacter</taxon>
    </lineage>
</organism>
<proteinExistence type="predicted"/>
<dbReference type="PROSITE" id="PS50164">
    <property type="entry name" value="GIY_YIG"/>
    <property type="match status" value="1"/>
</dbReference>
<accession>A0ABW5VLG5</accession>
<dbReference type="EMBL" id="JBHUOK010000034">
    <property type="protein sequence ID" value="MFD2791789.1"/>
    <property type="molecule type" value="Genomic_DNA"/>
</dbReference>
<sequence length="155" mass="17731">MARLLYICSLKKIIFFRGVPRQMRGRSSPVIAPALGAGGRHALSVTTLAKITMVVYILYSEKRSRYYVGQTADIEKRLKRHNLGIVPLTKSGIPWELVLQIEVLSRSEAVVLEQRIKNRGAKRFIDNHFEVYHAKRVAGLARLSRLFWEQEVVTL</sequence>
<gene>
    <name evidence="2" type="ORF">ACFS1K_18615</name>
</gene>
<evidence type="ECO:0000259" key="1">
    <source>
        <dbReference type="PROSITE" id="PS50164"/>
    </source>
</evidence>
<dbReference type="InterPro" id="IPR035901">
    <property type="entry name" value="GIY-YIG_endonuc_sf"/>
</dbReference>
<feature type="domain" description="GIY-YIG" evidence="1">
    <location>
        <begin position="51"/>
        <end position="126"/>
    </location>
</feature>
<name>A0ABW5VLG5_9FLAO</name>
<comment type="caution">
    <text evidence="2">The sequence shown here is derived from an EMBL/GenBank/DDBJ whole genome shotgun (WGS) entry which is preliminary data.</text>
</comment>
<dbReference type="InterPro" id="IPR000305">
    <property type="entry name" value="GIY-YIG_endonuc"/>
</dbReference>